<name>A0A1Q9D0X1_SYMMI</name>
<accession>A0A1Q9D0X1</accession>
<organism evidence="1 2">
    <name type="scientific">Symbiodinium microadriaticum</name>
    <name type="common">Dinoflagellate</name>
    <name type="synonym">Zooxanthella microadriatica</name>
    <dbReference type="NCBI Taxonomy" id="2951"/>
    <lineage>
        <taxon>Eukaryota</taxon>
        <taxon>Sar</taxon>
        <taxon>Alveolata</taxon>
        <taxon>Dinophyceae</taxon>
        <taxon>Suessiales</taxon>
        <taxon>Symbiodiniaceae</taxon>
        <taxon>Symbiodinium</taxon>
    </lineage>
</organism>
<dbReference type="InterPro" id="IPR029058">
    <property type="entry name" value="AB_hydrolase_fold"/>
</dbReference>
<keyword evidence="2" id="KW-1185">Reference proteome</keyword>
<dbReference type="Gene3D" id="3.40.50.1820">
    <property type="entry name" value="alpha/beta hydrolase"/>
    <property type="match status" value="1"/>
</dbReference>
<sequence>MELARDMFCASSFDDFDIAFYDHMRDGEEAWRPFDALKAYAGNLAKSSMQSLRVYFFLAEMLDFVAKARRVSFSKLKSKARRQFVRNTFPTVANDCACTLYRAFMRHKTRRQRTKMSRAMTAVHLTIDNFHFKSGHTGCRPGGARELPAVWPSTVRDRVNTSAAEEAFAFVKRIAVSARRMTPSHGYLFVLLILHQRNLWFEHCGWREDALAEQARQTFKRKRQFQAIAKFFTADSLEIFWSDVPLDSVDACAFFPAPQTDANDLPLLEALPRRGQPGHVRPVRSVGSIPSVRSAIPVIAVNPVEPDCMAGPFSPVGYNTGLWFWSESARVSTRTRFPANIGADYRTSEDVIVRRPDCILIMAPGSNGGMGPGIDAADRGLPLSKRTSRAARNSIYARLGASFANSLDLSFDGDVLAPQGPQFPVCAGLQISWRHCVSGAAWPKRKLKHLSSLRIAAEDIVAAVSFMRERYGEVPVILIGFSFGGPAVWAAAQRCEVHGMIALASSARGGERFEHAGLDTEAGIRAAVHRNLPVLWLHGLADRNVDPAVTAHFSSLAERQQETAATTSELAVIMIRACGHMFDSSRILAYQVLRAWLISIFGGPAEWPLGLGLGPKATTKPAKPCLRLLLGSQSRAEALDLPEVNREKLRKKHLKGYSE</sequence>
<evidence type="ECO:0000313" key="1">
    <source>
        <dbReference type="EMBL" id="OLP88810.1"/>
    </source>
</evidence>
<gene>
    <name evidence="1" type="ORF">AK812_SmicGene29808</name>
</gene>
<comment type="caution">
    <text evidence="1">The sequence shown here is derived from an EMBL/GenBank/DDBJ whole genome shotgun (WGS) entry which is preliminary data.</text>
</comment>
<dbReference type="AlphaFoldDB" id="A0A1Q9D0X1"/>
<dbReference type="OrthoDB" id="407590at2759"/>
<evidence type="ECO:0000313" key="2">
    <source>
        <dbReference type="Proteomes" id="UP000186817"/>
    </source>
</evidence>
<reference evidence="1 2" key="1">
    <citation type="submission" date="2016-02" db="EMBL/GenBank/DDBJ databases">
        <title>Genome analysis of coral dinoflagellate symbionts highlights evolutionary adaptations to a symbiotic lifestyle.</title>
        <authorList>
            <person name="Aranda M."/>
            <person name="Li Y."/>
            <person name="Liew Y.J."/>
            <person name="Baumgarten S."/>
            <person name="Simakov O."/>
            <person name="Wilson M."/>
            <person name="Piel J."/>
            <person name="Ashoor H."/>
            <person name="Bougouffa S."/>
            <person name="Bajic V.B."/>
            <person name="Ryu T."/>
            <person name="Ravasi T."/>
            <person name="Bayer T."/>
            <person name="Micklem G."/>
            <person name="Kim H."/>
            <person name="Bhak J."/>
            <person name="Lajeunesse T.C."/>
            <person name="Voolstra C.R."/>
        </authorList>
    </citation>
    <scope>NUCLEOTIDE SEQUENCE [LARGE SCALE GENOMIC DNA]</scope>
    <source>
        <strain evidence="1 2">CCMP2467</strain>
    </source>
</reference>
<protein>
    <submittedName>
        <fullName evidence="1">Uncharacterized protein</fullName>
    </submittedName>
</protein>
<dbReference type="SUPFAM" id="SSF53474">
    <property type="entry name" value="alpha/beta-Hydrolases"/>
    <property type="match status" value="1"/>
</dbReference>
<proteinExistence type="predicted"/>
<dbReference type="EMBL" id="LSRX01000793">
    <property type="protein sequence ID" value="OLP88810.1"/>
    <property type="molecule type" value="Genomic_DNA"/>
</dbReference>
<dbReference type="Proteomes" id="UP000186817">
    <property type="component" value="Unassembled WGS sequence"/>
</dbReference>